<dbReference type="InterPro" id="IPR011545">
    <property type="entry name" value="DEAD/DEAH_box_helicase_dom"/>
</dbReference>
<dbReference type="SUPFAM" id="SSF52540">
    <property type="entry name" value="P-loop containing nucleoside triphosphate hydrolases"/>
    <property type="match status" value="1"/>
</dbReference>
<keyword evidence="4 6" id="KW-0067">ATP-binding</keyword>
<dbReference type="AlphaFoldDB" id="A0A498IC86"/>
<evidence type="ECO:0000256" key="4">
    <source>
        <dbReference type="ARBA" id="ARBA00022840"/>
    </source>
</evidence>
<dbReference type="GO" id="GO:0003724">
    <property type="term" value="F:RNA helicase activity"/>
    <property type="evidence" value="ECO:0007669"/>
    <property type="project" value="UniProtKB-EC"/>
</dbReference>
<evidence type="ECO:0000256" key="1">
    <source>
        <dbReference type="ARBA" id="ARBA00022741"/>
    </source>
</evidence>
<keyword evidence="6" id="KW-0694">RNA-binding</keyword>
<comment type="domain">
    <text evidence="6">The Q motif is unique to and characteristic of the DEAD box family of RNA helicases and controls ATP binding and hydrolysis.</text>
</comment>
<dbReference type="Pfam" id="PF00270">
    <property type="entry name" value="DEAD"/>
    <property type="match status" value="1"/>
</dbReference>
<accession>A0A498IC86</accession>
<dbReference type="PROSITE" id="PS51195">
    <property type="entry name" value="Q_MOTIF"/>
    <property type="match status" value="1"/>
</dbReference>
<dbReference type="InterPro" id="IPR014014">
    <property type="entry name" value="RNA_helicase_DEAD_Q_motif"/>
</dbReference>
<dbReference type="GO" id="GO:0005524">
    <property type="term" value="F:ATP binding"/>
    <property type="evidence" value="ECO:0007669"/>
    <property type="project" value="UniProtKB-UniRule"/>
</dbReference>
<proteinExistence type="inferred from homology"/>
<dbReference type="GO" id="GO:0003723">
    <property type="term" value="F:RNA binding"/>
    <property type="evidence" value="ECO:0007669"/>
    <property type="project" value="UniProtKB-UniRule"/>
</dbReference>
<feature type="domain" description="DEAD-box RNA helicase Q" evidence="7">
    <location>
        <begin position="56"/>
        <end position="85"/>
    </location>
</feature>
<sequence>MTANQNDDRSVPPPSTAGLVLNIADLNINRENMFLDDPEDLYINVVADNTLYASTITFEELNLLPEVIRGLYREMGFKRPSKIQAITLPMISSPSYKDLIAQAHNGTGKTTCFGLGMLGRVDPNLRAPQALHLPHQALKQ</sequence>
<dbReference type="GO" id="GO:0016787">
    <property type="term" value="F:hydrolase activity"/>
    <property type="evidence" value="ECO:0007669"/>
    <property type="project" value="UniProtKB-KW"/>
</dbReference>
<keyword evidence="1 6" id="KW-0547">Nucleotide-binding</keyword>
<dbReference type="Proteomes" id="UP000290289">
    <property type="component" value="Chromosome 12"/>
</dbReference>
<comment type="catalytic activity">
    <reaction evidence="6">
        <text>ATP + H2O = ADP + phosphate + H(+)</text>
        <dbReference type="Rhea" id="RHEA:13065"/>
        <dbReference type="ChEBI" id="CHEBI:15377"/>
        <dbReference type="ChEBI" id="CHEBI:15378"/>
        <dbReference type="ChEBI" id="CHEBI:30616"/>
        <dbReference type="ChEBI" id="CHEBI:43474"/>
        <dbReference type="ChEBI" id="CHEBI:456216"/>
        <dbReference type="EC" id="3.6.4.13"/>
    </reaction>
</comment>
<organism evidence="8 9">
    <name type="scientific">Malus domestica</name>
    <name type="common">Apple</name>
    <name type="synonym">Pyrus malus</name>
    <dbReference type="NCBI Taxonomy" id="3750"/>
    <lineage>
        <taxon>Eukaryota</taxon>
        <taxon>Viridiplantae</taxon>
        <taxon>Streptophyta</taxon>
        <taxon>Embryophyta</taxon>
        <taxon>Tracheophyta</taxon>
        <taxon>Spermatophyta</taxon>
        <taxon>Magnoliopsida</taxon>
        <taxon>eudicotyledons</taxon>
        <taxon>Gunneridae</taxon>
        <taxon>Pentapetalae</taxon>
        <taxon>rosids</taxon>
        <taxon>fabids</taxon>
        <taxon>Rosales</taxon>
        <taxon>Rosaceae</taxon>
        <taxon>Amygdaloideae</taxon>
        <taxon>Maleae</taxon>
        <taxon>Malus</taxon>
    </lineage>
</organism>
<evidence type="ECO:0000256" key="3">
    <source>
        <dbReference type="ARBA" id="ARBA00022806"/>
    </source>
</evidence>
<name>A0A498IC86_MALDO</name>
<keyword evidence="3 6" id="KW-0347">Helicase</keyword>
<dbReference type="EMBL" id="RDQH01000338">
    <property type="protein sequence ID" value="RXH80840.1"/>
    <property type="molecule type" value="Genomic_DNA"/>
</dbReference>
<dbReference type="STRING" id="3750.A0A498IC86"/>
<protein>
    <recommendedName>
        <fullName evidence="6">ATP-dependent RNA helicase</fullName>
        <ecNumber evidence="6">3.6.4.13</ecNumber>
    </recommendedName>
</protein>
<evidence type="ECO:0000256" key="2">
    <source>
        <dbReference type="ARBA" id="ARBA00022801"/>
    </source>
</evidence>
<keyword evidence="9" id="KW-1185">Reference proteome</keyword>
<evidence type="ECO:0000313" key="9">
    <source>
        <dbReference type="Proteomes" id="UP000290289"/>
    </source>
</evidence>
<reference evidence="8 9" key="1">
    <citation type="submission" date="2018-10" db="EMBL/GenBank/DDBJ databases">
        <title>A high-quality apple genome assembly.</title>
        <authorList>
            <person name="Hu J."/>
        </authorList>
    </citation>
    <scope>NUCLEOTIDE SEQUENCE [LARGE SCALE GENOMIC DNA]</scope>
    <source>
        <strain evidence="9">cv. HFTH1</strain>
        <tissue evidence="8">Young leaf</tissue>
    </source>
</reference>
<evidence type="ECO:0000256" key="6">
    <source>
        <dbReference type="RuleBase" id="RU365068"/>
    </source>
</evidence>
<comment type="caution">
    <text evidence="8">The sequence shown here is derived from an EMBL/GenBank/DDBJ whole genome shotgun (WGS) entry which is preliminary data.</text>
</comment>
<comment type="function">
    <text evidence="6">RNA helicase.</text>
</comment>
<dbReference type="EC" id="3.6.4.13" evidence="6"/>
<gene>
    <name evidence="8" type="ORF">DVH24_004754</name>
</gene>
<evidence type="ECO:0000259" key="7">
    <source>
        <dbReference type="PROSITE" id="PS51195"/>
    </source>
</evidence>
<evidence type="ECO:0000313" key="8">
    <source>
        <dbReference type="EMBL" id="RXH80840.1"/>
    </source>
</evidence>
<keyword evidence="2 6" id="KW-0378">Hydrolase</keyword>
<comment type="similarity">
    <text evidence="6">Belongs to the DEAD box helicase family.</text>
</comment>
<dbReference type="PANTHER" id="PTHR24031">
    <property type="entry name" value="RNA HELICASE"/>
    <property type="match status" value="1"/>
</dbReference>
<feature type="short sequence motif" description="Q motif" evidence="5">
    <location>
        <begin position="56"/>
        <end position="85"/>
    </location>
</feature>
<dbReference type="InterPro" id="IPR027417">
    <property type="entry name" value="P-loop_NTPase"/>
</dbReference>
<dbReference type="Gene3D" id="3.40.50.300">
    <property type="entry name" value="P-loop containing nucleotide triphosphate hydrolases"/>
    <property type="match status" value="1"/>
</dbReference>
<evidence type="ECO:0000256" key="5">
    <source>
        <dbReference type="PROSITE-ProRule" id="PRU00552"/>
    </source>
</evidence>